<dbReference type="InterPro" id="IPR018228">
    <property type="entry name" value="DNase_TatD-rel_CS"/>
</dbReference>
<protein>
    <submittedName>
        <fullName evidence="3">Uncharacterized protein</fullName>
    </submittedName>
</protein>
<dbReference type="GO" id="GO:0004536">
    <property type="term" value="F:DNA nuclease activity"/>
    <property type="evidence" value="ECO:0007669"/>
    <property type="project" value="InterPro"/>
</dbReference>
<keyword evidence="2" id="KW-0378">Hydrolase</keyword>
<name>A0A381PE06_9ZZZZ</name>
<dbReference type="InterPro" id="IPR015991">
    <property type="entry name" value="TatD/YcfH-like"/>
</dbReference>
<gene>
    <name evidence="3" type="ORF">METZ01_LOCUS18109</name>
</gene>
<dbReference type="InterPro" id="IPR032466">
    <property type="entry name" value="Metal_Hydrolase"/>
</dbReference>
<organism evidence="3">
    <name type="scientific">marine metagenome</name>
    <dbReference type="NCBI Taxonomy" id="408172"/>
    <lineage>
        <taxon>unclassified sequences</taxon>
        <taxon>metagenomes</taxon>
        <taxon>ecological metagenomes</taxon>
    </lineage>
</organism>
<dbReference type="Gene3D" id="3.20.20.140">
    <property type="entry name" value="Metal-dependent hydrolases"/>
    <property type="match status" value="1"/>
</dbReference>
<dbReference type="PANTHER" id="PTHR46124">
    <property type="entry name" value="D-AMINOACYL-TRNA DEACYLASE"/>
    <property type="match status" value="1"/>
</dbReference>
<dbReference type="Pfam" id="PF01026">
    <property type="entry name" value="TatD_DNase"/>
    <property type="match status" value="1"/>
</dbReference>
<dbReference type="GO" id="GO:0046872">
    <property type="term" value="F:metal ion binding"/>
    <property type="evidence" value="ECO:0007669"/>
    <property type="project" value="UniProtKB-KW"/>
</dbReference>
<dbReference type="FunFam" id="3.20.20.140:FF:000005">
    <property type="entry name" value="TatD family hydrolase"/>
    <property type="match status" value="1"/>
</dbReference>
<dbReference type="GO" id="GO:0016788">
    <property type="term" value="F:hydrolase activity, acting on ester bonds"/>
    <property type="evidence" value="ECO:0007669"/>
    <property type="project" value="InterPro"/>
</dbReference>
<dbReference type="CDD" id="cd01310">
    <property type="entry name" value="TatD_DNAse"/>
    <property type="match status" value="1"/>
</dbReference>
<dbReference type="PIRSF" id="PIRSF005902">
    <property type="entry name" value="DNase_TatD"/>
    <property type="match status" value="1"/>
</dbReference>
<dbReference type="PROSITE" id="PS01091">
    <property type="entry name" value="TATD_3"/>
    <property type="match status" value="1"/>
</dbReference>
<dbReference type="EMBL" id="UINC01000954">
    <property type="protein sequence ID" value="SUZ65255.1"/>
    <property type="molecule type" value="Genomic_DNA"/>
</dbReference>
<evidence type="ECO:0000256" key="1">
    <source>
        <dbReference type="ARBA" id="ARBA00022723"/>
    </source>
</evidence>
<proteinExistence type="predicted"/>
<sequence length="256" mass="27915">MSEYFDSHCHLTAAAFSGDLDETLLRALENGVTRWVTIASNFEDAQEALTLVKDRPGAWSTAGVHPHEAGEAPEDVIEQIRKLASTQEKVVAIGETGLDFYYDNAPRDVQRQLFAAHLALGSELDLPVVVHARAADGDIAEALRSMPPGTSGVLHCFTGGALAFQEALEANWYISFSGIASFKSFEAVELLRAVPKDRLLIETDSPYLAPVPQRGKRNEPGYVPYVAEAVACHLKSDPIEIGRLTSENACRFYGVR</sequence>
<dbReference type="PANTHER" id="PTHR46124:SF2">
    <property type="entry name" value="D-AMINOACYL-TRNA DEACYLASE"/>
    <property type="match status" value="1"/>
</dbReference>
<dbReference type="InterPro" id="IPR001130">
    <property type="entry name" value="TatD-like"/>
</dbReference>
<evidence type="ECO:0000313" key="3">
    <source>
        <dbReference type="EMBL" id="SUZ65255.1"/>
    </source>
</evidence>
<keyword evidence="1" id="KW-0479">Metal-binding</keyword>
<evidence type="ECO:0000256" key="2">
    <source>
        <dbReference type="ARBA" id="ARBA00022801"/>
    </source>
</evidence>
<dbReference type="GO" id="GO:0005829">
    <property type="term" value="C:cytosol"/>
    <property type="evidence" value="ECO:0007669"/>
    <property type="project" value="TreeGrafter"/>
</dbReference>
<accession>A0A381PE06</accession>
<dbReference type="SUPFAM" id="SSF51556">
    <property type="entry name" value="Metallo-dependent hydrolases"/>
    <property type="match status" value="1"/>
</dbReference>
<dbReference type="NCBIfam" id="TIGR00010">
    <property type="entry name" value="YchF/TatD family DNA exonuclease"/>
    <property type="match status" value="1"/>
</dbReference>
<reference evidence="3" key="1">
    <citation type="submission" date="2018-05" db="EMBL/GenBank/DDBJ databases">
        <authorList>
            <person name="Lanie J.A."/>
            <person name="Ng W.-L."/>
            <person name="Kazmierczak K.M."/>
            <person name="Andrzejewski T.M."/>
            <person name="Davidsen T.M."/>
            <person name="Wayne K.J."/>
            <person name="Tettelin H."/>
            <person name="Glass J.I."/>
            <person name="Rusch D."/>
            <person name="Podicherti R."/>
            <person name="Tsui H.-C.T."/>
            <person name="Winkler M.E."/>
        </authorList>
    </citation>
    <scope>NUCLEOTIDE SEQUENCE</scope>
</reference>
<dbReference type="AlphaFoldDB" id="A0A381PE06"/>